<comment type="caution">
    <text evidence="1">The sequence shown here is derived from an EMBL/GenBank/DDBJ whole genome shotgun (WGS) entry which is preliminary data.</text>
</comment>
<accession>A0A4R7ZMY5</accession>
<dbReference type="InterPro" id="IPR036691">
    <property type="entry name" value="Endo/exonu/phosph_ase_sf"/>
</dbReference>
<dbReference type="Proteomes" id="UP000295447">
    <property type="component" value="Unassembled WGS sequence"/>
</dbReference>
<gene>
    <name evidence="1" type="ORF">EV650_5828</name>
</gene>
<evidence type="ECO:0008006" key="3">
    <source>
        <dbReference type="Google" id="ProtNLM"/>
    </source>
</evidence>
<dbReference type="Gene3D" id="3.60.10.10">
    <property type="entry name" value="Endonuclease/exonuclease/phosphatase"/>
    <property type="match status" value="2"/>
</dbReference>
<name>A0A4R7ZMY5_9ACTN</name>
<dbReference type="EMBL" id="SODF01000002">
    <property type="protein sequence ID" value="TDW19223.1"/>
    <property type="molecule type" value="Genomic_DNA"/>
</dbReference>
<dbReference type="SUPFAM" id="SSF56219">
    <property type="entry name" value="DNase I-like"/>
    <property type="match status" value="1"/>
</dbReference>
<dbReference type="AlphaFoldDB" id="A0A4R7ZMY5"/>
<evidence type="ECO:0000313" key="1">
    <source>
        <dbReference type="EMBL" id="TDW19223.1"/>
    </source>
</evidence>
<organism evidence="1 2">
    <name type="scientific">Kribbella kalugense</name>
    <dbReference type="NCBI Taxonomy" id="2512221"/>
    <lineage>
        <taxon>Bacteria</taxon>
        <taxon>Bacillati</taxon>
        <taxon>Actinomycetota</taxon>
        <taxon>Actinomycetes</taxon>
        <taxon>Propionibacteriales</taxon>
        <taxon>Kribbellaceae</taxon>
        <taxon>Kribbella</taxon>
    </lineage>
</organism>
<evidence type="ECO:0000313" key="2">
    <source>
        <dbReference type="Proteomes" id="UP000295447"/>
    </source>
</evidence>
<proteinExistence type="predicted"/>
<keyword evidence="2" id="KW-1185">Reference proteome</keyword>
<reference evidence="1 2" key="1">
    <citation type="submission" date="2019-03" db="EMBL/GenBank/DDBJ databases">
        <title>Genomic Encyclopedia of Type Strains, Phase III (KMG-III): the genomes of soil and plant-associated and newly described type strains.</title>
        <authorList>
            <person name="Whitman W."/>
        </authorList>
    </citation>
    <scope>NUCLEOTIDE SEQUENCE [LARGE SCALE GENOMIC DNA]</scope>
    <source>
        <strain evidence="1 2">VKM Ac-2570</strain>
    </source>
</reference>
<protein>
    <recommendedName>
        <fullName evidence="3">Endonuclease/exonuclease/phosphatase family protein</fullName>
    </recommendedName>
</protein>
<sequence length="149" mass="16408">MILSDVILRQCVERVAQTIEASGAGVVGLQEVDKYFDARSNWVDQPAWLAARLKMNYVFAANLDWDPLEPGKPRRQYVPTSTEVKTLTAHWTDTWPEKGFGLGFTSAVPLPTKRIDFQLHSPQLVPTAASVPASLASDHLPVAATYSLS</sequence>